<dbReference type="InterPro" id="IPR000428">
    <property type="entry name" value="Cu-bd"/>
</dbReference>
<dbReference type="InterPro" id="IPR006121">
    <property type="entry name" value="HMA_dom"/>
</dbReference>
<dbReference type="Gene3D" id="3.30.70.100">
    <property type="match status" value="1"/>
</dbReference>
<evidence type="ECO:0000313" key="4">
    <source>
        <dbReference type="EMBL" id="EFX42021.1"/>
    </source>
</evidence>
<evidence type="ECO:0000256" key="2">
    <source>
        <dbReference type="ARBA" id="ARBA00023008"/>
    </source>
</evidence>
<dbReference type="NCBIfam" id="NF033781">
    <property type="entry name" value="chaper_CopP"/>
    <property type="match status" value="1"/>
</dbReference>
<dbReference type="PROSITE" id="PS01047">
    <property type="entry name" value="HMA_1"/>
    <property type="match status" value="1"/>
</dbReference>
<dbReference type="Pfam" id="PF00403">
    <property type="entry name" value="HMA"/>
    <property type="match status" value="1"/>
</dbReference>
<dbReference type="Proteomes" id="UP000054093">
    <property type="component" value="Unassembled WGS sequence"/>
</dbReference>
<dbReference type="InterPro" id="IPR036163">
    <property type="entry name" value="HMA_dom_sf"/>
</dbReference>
<keyword evidence="2" id="KW-0186">Copper</keyword>
<name>E7G3N1_9HELI</name>
<dbReference type="PROSITE" id="PS50846">
    <property type="entry name" value="HMA_2"/>
    <property type="match status" value="1"/>
</dbReference>
<gene>
    <name evidence="4" type="primary">copP</name>
    <name evidence="4" type="ORF">HSUHS5_0556</name>
</gene>
<reference evidence="4 5" key="1">
    <citation type="journal article" date="2011" name="Vet. Res.">
        <title>Genome sequence of Helicobacter suis supports its role in gastric pathology.</title>
        <authorList>
            <person name="Vermoote M."/>
            <person name="Vandekerckhove T.T."/>
            <person name="Flahou B."/>
            <person name="Pasmans F."/>
            <person name="Smet A."/>
            <person name="De Groote D."/>
            <person name="Van Criekinge W."/>
            <person name="Ducatelle R."/>
            <person name="Haesebrouck F."/>
        </authorList>
    </citation>
    <scope>NUCLEOTIDE SEQUENCE [LARGE SCALE GENOMIC DNA]</scope>
    <source>
        <strain evidence="4 5">HS5</strain>
    </source>
</reference>
<dbReference type="InterPro" id="IPR006122">
    <property type="entry name" value="HMA_Cu_ion-bd"/>
</dbReference>
<keyword evidence="1" id="KW-0479">Metal-binding</keyword>
<sequence length="88" mass="9807">MSAWYLTLKGLGVFILKLEDYMQEISLKVTGMTCQHCVDKIEKFVGELEGVNKIDVSLEKQQVVVAFENPANLEAIKEAILDAGYELG</sequence>
<dbReference type="InterPro" id="IPR017969">
    <property type="entry name" value="Heavy-metal-associated_CS"/>
</dbReference>
<proteinExistence type="predicted"/>
<dbReference type="PRINTS" id="PR00944">
    <property type="entry name" value="CUEXPORT"/>
</dbReference>
<dbReference type="SUPFAM" id="SSF55008">
    <property type="entry name" value="HMA, heavy metal-associated domain"/>
    <property type="match status" value="1"/>
</dbReference>
<dbReference type="GO" id="GO:0005507">
    <property type="term" value="F:copper ion binding"/>
    <property type="evidence" value="ECO:0007669"/>
    <property type="project" value="InterPro"/>
</dbReference>
<evidence type="ECO:0000313" key="5">
    <source>
        <dbReference type="Proteomes" id="UP000054093"/>
    </source>
</evidence>
<protein>
    <submittedName>
        <fullName evidence="4">Copper ion binding protein CopP</fullName>
    </submittedName>
</protein>
<evidence type="ECO:0000256" key="1">
    <source>
        <dbReference type="ARBA" id="ARBA00022723"/>
    </source>
</evidence>
<comment type="caution">
    <text evidence="4">The sequence shown here is derived from an EMBL/GenBank/DDBJ whole genome shotgun (WGS) entry which is preliminary data.</text>
</comment>
<dbReference type="EMBL" id="ADHO01000101">
    <property type="protein sequence ID" value="EFX42021.1"/>
    <property type="molecule type" value="Genomic_DNA"/>
</dbReference>
<organism evidence="4 5">
    <name type="scientific">Helicobacter suis HS5</name>
    <dbReference type="NCBI Taxonomy" id="710394"/>
    <lineage>
        <taxon>Bacteria</taxon>
        <taxon>Pseudomonadati</taxon>
        <taxon>Campylobacterota</taxon>
        <taxon>Epsilonproteobacteria</taxon>
        <taxon>Campylobacterales</taxon>
        <taxon>Helicobacteraceae</taxon>
        <taxon>Helicobacter</taxon>
    </lineage>
</organism>
<dbReference type="GO" id="GO:0006825">
    <property type="term" value="P:copper ion transport"/>
    <property type="evidence" value="ECO:0007669"/>
    <property type="project" value="InterPro"/>
</dbReference>
<dbReference type="AlphaFoldDB" id="E7G3N1"/>
<evidence type="ECO:0000259" key="3">
    <source>
        <dbReference type="PROSITE" id="PS50846"/>
    </source>
</evidence>
<dbReference type="NCBIfam" id="TIGR00003">
    <property type="entry name" value="copper ion binding protein"/>
    <property type="match status" value="1"/>
</dbReference>
<accession>E7G3N1</accession>
<dbReference type="FunFam" id="3.30.70.100:FF:000001">
    <property type="entry name" value="ATPase copper transporting beta"/>
    <property type="match status" value="1"/>
</dbReference>
<feature type="domain" description="HMA" evidence="3">
    <location>
        <begin position="23"/>
        <end position="88"/>
    </location>
</feature>
<dbReference type="CDD" id="cd00371">
    <property type="entry name" value="HMA"/>
    <property type="match status" value="1"/>
</dbReference>